<organism evidence="4 5">
    <name type="scientific">Chromobacterium piscinae</name>
    <dbReference type="NCBI Taxonomy" id="686831"/>
    <lineage>
        <taxon>Bacteria</taxon>
        <taxon>Pseudomonadati</taxon>
        <taxon>Pseudomonadota</taxon>
        <taxon>Betaproteobacteria</taxon>
        <taxon>Neisseriales</taxon>
        <taxon>Chromobacteriaceae</taxon>
        <taxon>Chromobacterium</taxon>
    </lineage>
</organism>
<dbReference type="InterPro" id="IPR029044">
    <property type="entry name" value="Nucleotide-diphossugar_trans"/>
</dbReference>
<dbReference type="SUPFAM" id="SSF53448">
    <property type="entry name" value="Nucleotide-diphospho-sugar transferases"/>
    <property type="match status" value="1"/>
</dbReference>
<dbReference type="PANTHER" id="PTHR22916:SF51">
    <property type="entry name" value="GLYCOSYLTRANSFERASE EPSH-RELATED"/>
    <property type="match status" value="1"/>
</dbReference>
<dbReference type="Gene3D" id="3.90.550.10">
    <property type="entry name" value="Spore Coat Polysaccharide Biosynthesis Protein SpsA, Chain A"/>
    <property type="match status" value="1"/>
</dbReference>
<evidence type="ECO:0000313" key="4">
    <source>
        <dbReference type="EMBL" id="MEO3956631.1"/>
    </source>
</evidence>
<keyword evidence="2 4" id="KW-0808">Transferase</keyword>
<evidence type="ECO:0000313" key="5">
    <source>
        <dbReference type="Proteomes" id="UP001438292"/>
    </source>
</evidence>
<evidence type="ECO:0000256" key="1">
    <source>
        <dbReference type="ARBA" id="ARBA00022676"/>
    </source>
</evidence>
<keyword evidence="5" id="KW-1185">Reference proteome</keyword>
<gene>
    <name evidence="4" type="ORF">ABH309_19505</name>
</gene>
<keyword evidence="1 4" id="KW-0328">Glycosyltransferase</keyword>
<feature type="domain" description="Glycosyltransferase 2-like" evidence="3">
    <location>
        <begin position="8"/>
        <end position="137"/>
    </location>
</feature>
<name>A0ABV0HAE4_9NEIS</name>
<dbReference type="Proteomes" id="UP001438292">
    <property type="component" value="Unassembled WGS sequence"/>
</dbReference>
<evidence type="ECO:0000256" key="2">
    <source>
        <dbReference type="ARBA" id="ARBA00022679"/>
    </source>
</evidence>
<dbReference type="PANTHER" id="PTHR22916">
    <property type="entry name" value="GLYCOSYLTRANSFERASE"/>
    <property type="match status" value="1"/>
</dbReference>
<accession>A0ABV0HAE4</accession>
<evidence type="ECO:0000259" key="3">
    <source>
        <dbReference type="Pfam" id="PF00535"/>
    </source>
</evidence>
<sequence>MESVPKISIVVPVYNASDYIDLLMESLLSQDVVNMEIIAVNDGSTDDSLSILKKWSCFDSRITVLNISNGGPSRARNIGMNYARGEWLYFVDADDWVAPETLKCWIYLAEKNNVDFLLGNAFSFENEPTGEHRNIFIKQPWGRCISGEDWIIHAVAQAEWPHYCWLQFIRRDFLIHHDITYPEDILHEDILWTMNLSLAAKCIYFDVTPRYGYRCNQQSIMNVSTPTAIAKRINGYIFLIDRIVQIGTEKRGDLRKAILLQANRECGHLLGLFRKRLHDKELKSFLAHVALRKVPFKLLLYEARSFKEVWRIMRMWLLLKKYL</sequence>
<dbReference type="CDD" id="cd00761">
    <property type="entry name" value="Glyco_tranf_GTA_type"/>
    <property type="match status" value="1"/>
</dbReference>
<dbReference type="Pfam" id="PF00535">
    <property type="entry name" value="Glycos_transf_2"/>
    <property type="match status" value="1"/>
</dbReference>
<dbReference type="GO" id="GO:0016757">
    <property type="term" value="F:glycosyltransferase activity"/>
    <property type="evidence" value="ECO:0007669"/>
    <property type="project" value="UniProtKB-KW"/>
</dbReference>
<dbReference type="EC" id="2.4.-.-" evidence="4"/>
<protein>
    <submittedName>
        <fullName evidence="4">Glycosyltransferase</fullName>
        <ecNumber evidence="4">2.4.-.-</ecNumber>
    </submittedName>
</protein>
<dbReference type="InterPro" id="IPR001173">
    <property type="entry name" value="Glyco_trans_2-like"/>
</dbReference>
<proteinExistence type="predicted"/>
<reference evidence="4 5" key="1">
    <citation type="submission" date="2024-05" db="EMBL/GenBank/DDBJ databases">
        <authorList>
            <person name="De Oliveira J.P."/>
            <person name="Noriler S.A."/>
            <person name="De Oliveira A.G."/>
            <person name="Sipoli D.S."/>
        </authorList>
    </citation>
    <scope>NUCLEOTIDE SEQUENCE [LARGE SCALE GENOMIC DNA]</scope>
    <source>
        <strain evidence="4 5">LABIM186</strain>
    </source>
</reference>
<dbReference type="RefSeq" id="WP_347787927.1">
    <property type="nucleotide sequence ID" value="NZ_JBDQQU010000120.1"/>
</dbReference>
<comment type="caution">
    <text evidence="4">The sequence shown here is derived from an EMBL/GenBank/DDBJ whole genome shotgun (WGS) entry which is preliminary data.</text>
</comment>
<dbReference type="EMBL" id="JBDQQU010000120">
    <property type="protein sequence ID" value="MEO3956631.1"/>
    <property type="molecule type" value="Genomic_DNA"/>
</dbReference>